<dbReference type="Proteomes" id="UP000095463">
    <property type="component" value="Unassembled WGS sequence"/>
</dbReference>
<keyword evidence="2" id="KW-1185">Reference proteome</keyword>
<accession>A0A1E5XW62</accession>
<dbReference type="OrthoDB" id="7951056at2"/>
<evidence type="ECO:0008006" key="3">
    <source>
        <dbReference type="Google" id="ProtNLM"/>
    </source>
</evidence>
<dbReference type="AlphaFoldDB" id="A0A1E5XW62"/>
<dbReference type="RefSeq" id="WP_069908033.1">
    <property type="nucleotide sequence ID" value="NZ_LAJE02000052.1"/>
</dbReference>
<evidence type="ECO:0000313" key="2">
    <source>
        <dbReference type="Proteomes" id="UP000095463"/>
    </source>
</evidence>
<name>A0A1E5XW62_9HYPH</name>
<comment type="caution">
    <text evidence="1">The sequence shown here is derived from an EMBL/GenBank/DDBJ whole genome shotgun (WGS) entry which is preliminary data.</text>
</comment>
<gene>
    <name evidence="1" type="ORF">VW23_009630</name>
</gene>
<dbReference type="EMBL" id="LAJE02000052">
    <property type="protein sequence ID" value="OEO32836.1"/>
    <property type="molecule type" value="Genomic_DNA"/>
</dbReference>
<protein>
    <recommendedName>
        <fullName evidence="3">DUF1127 domain-containing protein</fullName>
    </recommendedName>
</protein>
<proteinExistence type="predicted"/>
<sequence>MALVDVTKTDIVEPSAAYPLPAISRWLAKRRVERQRRLALQSLLFAPEHRLRDLGISHDELLRAIAQRH</sequence>
<organism evidence="1 2">
    <name type="scientific">Devosia insulae DS-56</name>
    <dbReference type="NCBI Taxonomy" id="1116389"/>
    <lineage>
        <taxon>Bacteria</taxon>
        <taxon>Pseudomonadati</taxon>
        <taxon>Pseudomonadota</taxon>
        <taxon>Alphaproteobacteria</taxon>
        <taxon>Hyphomicrobiales</taxon>
        <taxon>Devosiaceae</taxon>
        <taxon>Devosia</taxon>
    </lineage>
</organism>
<reference evidence="1 2" key="1">
    <citation type="journal article" date="2015" name="Genome Announc.">
        <title>Genome Assemblies of Three Soil-Associated Devosia species: D. insulae, D. limi, and D. soli.</title>
        <authorList>
            <person name="Hassan Y.I."/>
            <person name="Lepp D."/>
            <person name="Zhou T."/>
        </authorList>
    </citation>
    <scope>NUCLEOTIDE SEQUENCE [LARGE SCALE GENOMIC DNA]</scope>
    <source>
        <strain evidence="1 2">DS-56</strain>
    </source>
</reference>
<evidence type="ECO:0000313" key="1">
    <source>
        <dbReference type="EMBL" id="OEO32836.1"/>
    </source>
</evidence>